<feature type="compositionally biased region" description="Basic and acidic residues" evidence="1">
    <location>
        <begin position="127"/>
        <end position="144"/>
    </location>
</feature>
<reference evidence="3" key="1">
    <citation type="submission" date="2021-03" db="EMBL/GenBank/DDBJ databases">
        <authorList>
            <person name="Tagirdzhanova G."/>
        </authorList>
    </citation>
    <scope>NUCLEOTIDE SEQUENCE</scope>
</reference>
<feature type="signal peptide" evidence="2">
    <location>
        <begin position="1"/>
        <end position="19"/>
    </location>
</feature>
<feature type="compositionally biased region" description="Polar residues" evidence="1">
    <location>
        <begin position="39"/>
        <end position="58"/>
    </location>
</feature>
<feature type="chain" id="PRO_5034788342" evidence="2">
    <location>
        <begin position="20"/>
        <end position="144"/>
    </location>
</feature>
<dbReference type="Proteomes" id="UP000664534">
    <property type="component" value="Unassembled WGS sequence"/>
</dbReference>
<accession>A0A8H3IU40</accession>
<gene>
    <name evidence="3" type="ORF">IMSHALPRED_009430</name>
</gene>
<proteinExistence type="predicted"/>
<name>A0A8H3IU40_9LECA</name>
<comment type="caution">
    <text evidence="3">The sequence shown here is derived from an EMBL/GenBank/DDBJ whole genome shotgun (WGS) entry which is preliminary data.</text>
</comment>
<evidence type="ECO:0000313" key="3">
    <source>
        <dbReference type="EMBL" id="CAF9933640.1"/>
    </source>
</evidence>
<evidence type="ECO:0000256" key="1">
    <source>
        <dbReference type="SAM" id="MobiDB-lite"/>
    </source>
</evidence>
<keyword evidence="2" id="KW-0732">Signal</keyword>
<dbReference type="EMBL" id="CAJPDT010000071">
    <property type="protein sequence ID" value="CAF9933640.1"/>
    <property type="molecule type" value="Genomic_DNA"/>
</dbReference>
<evidence type="ECO:0000256" key="2">
    <source>
        <dbReference type="SAM" id="SignalP"/>
    </source>
</evidence>
<dbReference type="AlphaFoldDB" id="A0A8H3IU40"/>
<feature type="region of interest" description="Disordered" evidence="1">
    <location>
        <begin position="27"/>
        <end position="144"/>
    </location>
</feature>
<sequence length="144" mass="14861">MHKTLPAAIILLIAAKALSIPAPIEASTPTPAHARSLNAAHNSTPTSSSASPVHNNQDPPVAAGRGGGYNGTPLPPAMGKRQLSSPPTAAGRGGYNGVGVPTSTPLPPAMRKREMGGHGGVARRPWARMEERQQEVELVEERSG</sequence>
<evidence type="ECO:0000313" key="4">
    <source>
        <dbReference type="Proteomes" id="UP000664534"/>
    </source>
</evidence>
<protein>
    <submittedName>
        <fullName evidence="3">Uncharacterized protein</fullName>
    </submittedName>
</protein>
<keyword evidence="4" id="KW-1185">Reference proteome</keyword>
<organism evidence="3 4">
    <name type="scientific">Imshaugia aleurites</name>
    <dbReference type="NCBI Taxonomy" id="172621"/>
    <lineage>
        <taxon>Eukaryota</taxon>
        <taxon>Fungi</taxon>
        <taxon>Dikarya</taxon>
        <taxon>Ascomycota</taxon>
        <taxon>Pezizomycotina</taxon>
        <taxon>Lecanoromycetes</taxon>
        <taxon>OSLEUM clade</taxon>
        <taxon>Lecanoromycetidae</taxon>
        <taxon>Lecanorales</taxon>
        <taxon>Lecanorineae</taxon>
        <taxon>Parmeliaceae</taxon>
        <taxon>Imshaugia</taxon>
    </lineage>
</organism>